<comment type="subcellular location">
    <subcellularLocation>
        <location evidence="1 4">Bacterial flagellum basal body</location>
    </subcellularLocation>
</comment>
<name>A0ABU0YHV7_9PROT</name>
<evidence type="ECO:0000256" key="2">
    <source>
        <dbReference type="ARBA" id="ARBA00009272"/>
    </source>
</evidence>
<evidence type="ECO:0000256" key="1">
    <source>
        <dbReference type="ARBA" id="ARBA00004117"/>
    </source>
</evidence>
<dbReference type="PANTHER" id="PTHR34653:SF1">
    <property type="entry name" value="FLAGELLAR HOOK-BASAL BODY COMPLEX PROTEIN FLIE"/>
    <property type="match status" value="1"/>
</dbReference>
<proteinExistence type="inferred from homology"/>
<dbReference type="RefSeq" id="WP_379954704.1">
    <property type="nucleotide sequence ID" value="NZ_JAUYVI010000002.1"/>
</dbReference>
<accession>A0ABU0YHV7</accession>
<keyword evidence="6" id="KW-0282">Flagellum</keyword>
<keyword evidence="7" id="KW-1185">Reference proteome</keyword>
<dbReference type="PRINTS" id="PR01006">
    <property type="entry name" value="FLGHOOKFLIE"/>
</dbReference>
<keyword evidence="6" id="KW-0969">Cilium</keyword>
<dbReference type="EMBL" id="JAUYVI010000002">
    <property type="protein sequence ID" value="MDQ7247304.1"/>
    <property type="molecule type" value="Genomic_DNA"/>
</dbReference>
<comment type="similarity">
    <text evidence="2 4">Belongs to the FliE family.</text>
</comment>
<dbReference type="Pfam" id="PF02049">
    <property type="entry name" value="FliE"/>
    <property type="match status" value="1"/>
</dbReference>
<evidence type="ECO:0000256" key="5">
    <source>
        <dbReference type="NCBIfam" id="TIGR00205"/>
    </source>
</evidence>
<evidence type="ECO:0000313" key="7">
    <source>
        <dbReference type="Proteomes" id="UP001230156"/>
    </source>
</evidence>
<sequence length="106" mass="10501">MANTTISNAVAAYANAAKALTGSVAGDNGAAAAAGETFGDLLKKAATDSVKTGAESEKQSLMATAGKANVTDVVTAVSAAEVTLQAVTAVRDKAVAAYQEILRMPI</sequence>
<gene>
    <name evidence="4 6" type="primary">fliE</name>
    <name evidence="6" type="ORF">Q8A70_06485</name>
</gene>
<comment type="caution">
    <text evidence="6">The sequence shown here is derived from an EMBL/GenBank/DDBJ whole genome shotgun (WGS) entry which is preliminary data.</text>
</comment>
<evidence type="ECO:0000256" key="3">
    <source>
        <dbReference type="ARBA" id="ARBA00023143"/>
    </source>
</evidence>
<evidence type="ECO:0000313" key="6">
    <source>
        <dbReference type="EMBL" id="MDQ7247304.1"/>
    </source>
</evidence>
<evidence type="ECO:0000256" key="4">
    <source>
        <dbReference type="HAMAP-Rule" id="MF_00724"/>
    </source>
</evidence>
<organism evidence="6 7">
    <name type="scientific">Dongia sedimenti</name>
    <dbReference type="NCBI Taxonomy" id="3064282"/>
    <lineage>
        <taxon>Bacteria</taxon>
        <taxon>Pseudomonadati</taxon>
        <taxon>Pseudomonadota</taxon>
        <taxon>Alphaproteobacteria</taxon>
        <taxon>Rhodospirillales</taxon>
        <taxon>Dongiaceae</taxon>
        <taxon>Dongia</taxon>
    </lineage>
</organism>
<protein>
    <recommendedName>
        <fullName evidence="4 5">Flagellar hook-basal body complex protein FliE</fullName>
    </recommendedName>
</protein>
<dbReference type="InterPro" id="IPR001624">
    <property type="entry name" value="FliE"/>
</dbReference>
<dbReference type="NCBIfam" id="TIGR00205">
    <property type="entry name" value="fliE"/>
    <property type="match status" value="1"/>
</dbReference>
<dbReference type="Proteomes" id="UP001230156">
    <property type="component" value="Unassembled WGS sequence"/>
</dbReference>
<keyword evidence="3 4" id="KW-0975">Bacterial flagellum</keyword>
<reference evidence="7" key="1">
    <citation type="submission" date="2023-08" db="EMBL/GenBank/DDBJ databases">
        <title>Rhodospirillaceae gen. nov., a novel taxon isolated from the Yangtze River Yuezi River estuary sludge.</title>
        <authorList>
            <person name="Ruan L."/>
        </authorList>
    </citation>
    <scope>NUCLEOTIDE SEQUENCE [LARGE SCALE GENOMIC DNA]</scope>
    <source>
        <strain evidence="7">R-7</strain>
    </source>
</reference>
<keyword evidence="6" id="KW-0966">Cell projection</keyword>
<dbReference type="PANTHER" id="PTHR34653">
    <property type="match status" value="1"/>
</dbReference>
<dbReference type="HAMAP" id="MF_00724">
    <property type="entry name" value="FliE"/>
    <property type="match status" value="1"/>
</dbReference>